<gene>
    <name evidence="2" type="ORF">B0G92_2618</name>
    <name evidence="3" type="ORF">CLV50_2628</name>
</gene>
<organism evidence="3 5">
    <name type="scientific">Flavobacterium lindanitolerans</name>
    <dbReference type="NCBI Taxonomy" id="428988"/>
    <lineage>
        <taxon>Bacteria</taxon>
        <taxon>Pseudomonadati</taxon>
        <taxon>Bacteroidota</taxon>
        <taxon>Flavobacteriia</taxon>
        <taxon>Flavobacteriales</taxon>
        <taxon>Flavobacteriaceae</taxon>
        <taxon>Flavobacterium</taxon>
    </lineage>
</organism>
<feature type="compositionally biased region" description="Polar residues" evidence="1">
    <location>
        <begin position="73"/>
        <end position="82"/>
    </location>
</feature>
<accession>A0A497U6F0</accession>
<evidence type="ECO:0000313" key="3">
    <source>
        <dbReference type="EMBL" id="RLJ23918.1"/>
    </source>
</evidence>
<name>A0A497U6F0_9FLAO</name>
<feature type="compositionally biased region" description="Basic and acidic residues" evidence="1">
    <location>
        <begin position="49"/>
        <end position="71"/>
    </location>
</feature>
<dbReference type="RefSeq" id="WP_101472520.1">
    <property type="nucleotide sequence ID" value="NZ_PJND01000009.1"/>
</dbReference>
<dbReference type="AlphaFoldDB" id="A0A497U6F0"/>
<reference evidence="2 4" key="1">
    <citation type="submission" date="2017-12" db="EMBL/GenBank/DDBJ databases">
        <title>Genomic Encyclopedia of Type Strains, Phase III (KMG-III): the genomes of soil and plant-associated and newly described type strains.</title>
        <authorList>
            <person name="Whitman W."/>
        </authorList>
    </citation>
    <scope>NUCLEOTIDE SEQUENCE [LARGE SCALE GENOMIC DNA]</scope>
    <source>
        <strain evidence="2 4">IP-10</strain>
    </source>
</reference>
<dbReference type="EMBL" id="RCCB01000013">
    <property type="protein sequence ID" value="RLJ23918.1"/>
    <property type="molecule type" value="Genomic_DNA"/>
</dbReference>
<dbReference type="EMBL" id="PJND01000009">
    <property type="protein sequence ID" value="PKW20475.1"/>
    <property type="molecule type" value="Genomic_DNA"/>
</dbReference>
<proteinExistence type="predicted"/>
<evidence type="ECO:0000256" key="1">
    <source>
        <dbReference type="SAM" id="MobiDB-lite"/>
    </source>
</evidence>
<sequence>MKKIFIAIAFFAGLGFGSAQIDKDDNPQADIQDRIQQEPPRPTQTQMERAARIDADKKKEEEKLETEKKAADQQQSKNNTKVNPDKLSPVTKDSSKGVQPVKKPRNK</sequence>
<feature type="region of interest" description="Disordered" evidence="1">
    <location>
        <begin position="17"/>
        <end position="107"/>
    </location>
</feature>
<evidence type="ECO:0000313" key="5">
    <source>
        <dbReference type="Proteomes" id="UP000275027"/>
    </source>
</evidence>
<dbReference type="Proteomes" id="UP000275027">
    <property type="component" value="Unassembled WGS sequence"/>
</dbReference>
<evidence type="ECO:0000313" key="4">
    <source>
        <dbReference type="Proteomes" id="UP000233767"/>
    </source>
</evidence>
<comment type="caution">
    <text evidence="3">The sequence shown here is derived from an EMBL/GenBank/DDBJ whole genome shotgun (WGS) entry which is preliminary data.</text>
</comment>
<feature type="compositionally biased region" description="Basic and acidic residues" evidence="1">
    <location>
        <begin position="21"/>
        <end position="36"/>
    </location>
</feature>
<protein>
    <submittedName>
        <fullName evidence="3">Uncharacterized protein</fullName>
    </submittedName>
</protein>
<reference evidence="3 5" key="2">
    <citation type="submission" date="2018-10" db="EMBL/GenBank/DDBJ databases">
        <title>Genomic Encyclopedia of Archaeal and Bacterial Type Strains, Phase II (KMG-II): from individual species to whole genera.</title>
        <authorList>
            <person name="Goeker M."/>
        </authorList>
    </citation>
    <scope>NUCLEOTIDE SEQUENCE [LARGE SCALE GENOMIC DNA]</scope>
    <source>
        <strain evidence="3 5">DSM 21886</strain>
    </source>
</reference>
<evidence type="ECO:0000313" key="2">
    <source>
        <dbReference type="EMBL" id="PKW20475.1"/>
    </source>
</evidence>
<keyword evidence="4" id="KW-1185">Reference proteome</keyword>
<dbReference type="Proteomes" id="UP000233767">
    <property type="component" value="Unassembled WGS sequence"/>
</dbReference>